<comment type="caution">
    <text evidence="3">The sequence shown here is derived from an EMBL/GenBank/DDBJ whole genome shotgun (WGS) entry which is preliminary data.</text>
</comment>
<evidence type="ECO:0000313" key="3">
    <source>
        <dbReference type="EMBL" id="GAA4462802.1"/>
    </source>
</evidence>
<feature type="chain" id="PRO_5045595828" evidence="2">
    <location>
        <begin position="28"/>
        <end position="499"/>
    </location>
</feature>
<organism evidence="3 4">
    <name type="scientific">Novipirellula rosea</name>
    <dbReference type="NCBI Taxonomy" id="1031540"/>
    <lineage>
        <taxon>Bacteria</taxon>
        <taxon>Pseudomonadati</taxon>
        <taxon>Planctomycetota</taxon>
        <taxon>Planctomycetia</taxon>
        <taxon>Pirellulales</taxon>
        <taxon>Pirellulaceae</taxon>
        <taxon>Novipirellula</taxon>
    </lineage>
</organism>
<dbReference type="EMBL" id="BAABGA010000064">
    <property type="protein sequence ID" value="GAA4462802.1"/>
    <property type="molecule type" value="Genomic_DNA"/>
</dbReference>
<feature type="compositionally biased region" description="Polar residues" evidence="1">
    <location>
        <begin position="400"/>
        <end position="410"/>
    </location>
</feature>
<dbReference type="RefSeq" id="WP_345326055.1">
    <property type="nucleotide sequence ID" value="NZ_BAABGA010000064.1"/>
</dbReference>
<evidence type="ECO:0000256" key="1">
    <source>
        <dbReference type="SAM" id="MobiDB-lite"/>
    </source>
</evidence>
<reference evidence="4" key="1">
    <citation type="journal article" date="2019" name="Int. J. Syst. Evol. Microbiol.">
        <title>The Global Catalogue of Microorganisms (GCM) 10K type strain sequencing project: providing services to taxonomists for standard genome sequencing and annotation.</title>
        <authorList>
            <consortium name="The Broad Institute Genomics Platform"/>
            <consortium name="The Broad Institute Genome Sequencing Center for Infectious Disease"/>
            <person name="Wu L."/>
            <person name="Ma J."/>
        </authorList>
    </citation>
    <scope>NUCLEOTIDE SEQUENCE [LARGE SCALE GENOMIC DNA]</scope>
    <source>
        <strain evidence="4">JCM 17759</strain>
    </source>
</reference>
<name>A0ABP8N7U2_9BACT</name>
<dbReference type="Proteomes" id="UP001500840">
    <property type="component" value="Unassembled WGS sequence"/>
</dbReference>
<feature type="signal peptide" evidence="2">
    <location>
        <begin position="1"/>
        <end position="27"/>
    </location>
</feature>
<proteinExistence type="predicted"/>
<dbReference type="PROSITE" id="PS51257">
    <property type="entry name" value="PROKAR_LIPOPROTEIN"/>
    <property type="match status" value="1"/>
</dbReference>
<protein>
    <submittedName>
        <fullName evidence="3">Uncharacterized protein</fullName>
    </submittedName>
</protein>
<keyword evidence="4" id="KW-1185">Reference proteome</keyword>
<accession>A0ABP8N7U2</accession>
<gene>
    <name evidence="3" type="ORF">GCM10023156_47130</name>
</gene>
<feature type="region of interest" description="Disordered" evidence="1">
    <location>
        <begin position="400"/>
        <end position="419"/>
    </location>
</feature>
<evidence type="ECO:0000256" key="2">
    <source>
        <dbReference type="SAM" id="SignalP"/>
    </source>
</evidence>
<sequence>MSFRRFTTSLLVIAILVTSFVGNTTLACPFCNAVSQTLRQEMSVMDAVVIATAVDRENARNEETGEVLMRVEKVLKGDSLVKVGQEVNAIYYGDVKTGRTFMLSGVDPPKMQWSCLPLSPRAEAYLMKVTKLAGEDDVTRLRFYYDYLQDEETMLSRDAYDEFAIAPYSAVKELAPEIDHAELVSWINDPEATVDRRRLYLTMLGVCGDEKDLPMLEEQLRSTQKSTRSGLDALVACYLTLSGEKGLTVIDELFLKNSKAPYADTYAAIMAIRFHGTEGDVIARSALVESLHHVLDRKDLADLVIPDLARWSDWSQIDKMKQLFLEADPDNNWVRVPVVNYLRACPLPAASEALKELEKVDPESVKRANTFFSIPVPAKDTTKPNTSAIPKADESTVANAASGFPNSSIAADSPTGDRSDREAIHANRRLADRPVLGRLTAANSPLAAASLASQTSTTPANPWRLAYVVSLALSTIMIGQFLLLSGGPAVAPVPVQERE</sequence>
<evidence type="ECO:0000313" key="4">
    <source>
        <dbReference type="Proteomes" id="UP001500840"/>
    </source>
</evidence>
<keyword evidence="2" id="KW-0732">Signal</keyword>